<evidence type="ECO:0000313" key="7">
    <source>
        <dbReference type="Proteomes" id="UP000326198"/>
    </source>
</evidence>
<keyword evidence="7" id="KW-1185">Reference proteome</keyword>
<dbReference type="Proteomes" id="UP000326198">
    <property type="component" value="Unassembled WGS sequence"/>
</dbReference>
<dbReference type="AlphaFoldDB" id="A0A5N7AMD5"/>
<feature type="domain" description="Zn(2)-C6 fungal-type" evidence="5">
    <location>
        <begin position="465"/>
        <end position="494"/>
    </location>
</feature>
<dbReference type="OrthoDB" id="5425448at2759"/>
<dbReference type="CDD" id="cd00067">
    <property type="entry name" value="GAL4"/>
    <property type="match status" value="1"/>
</dbReference>
<evidence type="ECO:0000259" key="5">
    <source>
        <dbReference type="PROSITE" id="PS00463"/>
    </source>
</evidence>
<feature type="compositionally biased region" description="Polar residues" evidence="4">
    <location>
        <begin position="76"/>
        <end position="92"/>
    </location>
</feature>
<protein>
    <recommendedName>
        <fullName evidence="5">Zn(2)-C6 fungal-type domain-containing protein</fullName>
    </recommendedName>
</protein>
<dbReference type="GO" id="GO:0008270">
    <property type="term" value="F:zinc ion binding"/>
    <property type="evidence" value="ECO:0007669"/>
    <property type="project" value="InterPro"/>
</dbReference>
<dbReference type="InterPro" id="IPR052973">
    <property type="entry name" value="Fungal_sec-metab_reg_TF"/>
</dbReference>
<accession>A0A5N7AMD5</accession>
<feature type="region of interest" description="Disordered" evidence="4">
    <location>
        <begin position="76"/>
        <end position="121"/>
    </location>
</feature>
<dbReference type="PANTHER" id="PTHR35392:SF4">
    <property type="entry name" value="ZN(II)2CYS6 TRANSCRIPTION FACTOR (EUROFUNG)"/>
    <property type="match status" value="1"/>
</dbReference>
<feature type="region of interest" description="Disordered" evidence="4">
    <location>
        <begin position="205"/>
        <end position="232"/>
    </location>
</feature>
<dbReference type="EMBL" id="ML736518">
    <property type="protein sequence ID" value="KAE8371021.1"/>
    <property type="molecule type" value="Genomic_DNA"/>
</dbReference>
<evidence type="ECO:0000256" key="2">
    <source>
        <dbReference type="ARBA" id="ARBA00023163"/>
    </source>
</evidence>
<dbReference type="InterPro" id="IPR001138">
    <property type="entry name" value="Zn2Cys6_DnaBD"/>
</dbReference>
<feature type="compositionally biased region" description="Polar residues" evidence="4">
    <location>
        <begin position="207"/>
        <end position="225"/>
    </location>
</feature>
<dbReference type="GO" id="GO:0000981">
    <property type="term" value="F:DNA-binding transcription factor activity, RNA polymerase II-specific"/>
    <property type="evidence" value="ECO:0007669"/>
    <property type="project" value="InterPro"/>
</dbReference>
<keyword evidence="1" id="KW-0805">Transcription regulation</keyword>
<sequence length="820" mass="91249">MDCGSTGTAAGIDPKILDNWQTDAAFSIPPWEHSSYEQPLEWDTSQDSTQDDADIVELNPLHGSLPKNHPSAAYLNQSCGFHSGENSKQGATSPERFSIPDGQIEGTVSGTVSPRTLPSSADDNFQLDESWPHYQLFNAMTAGIPMEAPSLLYPYSKESANSNTVIVDDVGELSQGHGLSDIPPEQFLAFQNMPQPFTFNAPDVWTEPSTHPSPESMANQTTSASIPLGPELSNKELNSVRDFQTPLRSLESRWLDSLESQLPSNMTSPASLATLPQGPGFFKEEKPGQDGFQYKSESSSVSGDFSTGVYECSYSATSDDVPALAERPLDEEASWKGIQKDEPEMAQPLQSATAFMVSETPSESFFVSVPSRSRASSSAAQRATARSPALALQSIATVRKRKQRGSNQSLDLGQPKPLQIVQEDGQGGSIASADFVSPPRGARRKGPLTMVGRANAGLRRKNKDTCVQCRLNKRKCDGNAPCDACRPTLHEQPCARACFANIVEYGTCNYVSQRAINHPTLDKAGRVRMDIPVEFDLNDLISFLGERQGRFNIRASQAWGSLYVLDLGETYKFLRSLSDYNGNSRSNFLEFIDRRIVESKDKSKNWLTCVRECDPINNFYTLLSRWNNMPSRASYSFVPLHPGAQERPMDIQNADDRREILLAAQLSRIVCRMLEVEGFRKLERDFYNIKWKQISQETHLRFLGELGNILLTLRWRVSWWKRLGDGGQEPDPSKQHYVDRVDLLCRILYVYYTCVLAKLPSWCAAEVPKGVWSTYADTENAVWDDFPVDPTDDGFQRWIDRGKELVEQAGAPNGTSKIAH</sequence>
<evidence type="ECO:0000313" key="6">
    <source>
        <dbReference type="EMBL" id="KAE8371021.1"/>
    </source>
</evidence>
<dbReference type="PANTHER" id="PTHR35392">
    <property type="entry name" value="ZN(II)2CYS6 TRANSCRIPTION FACTOR (EUROFUNG)-RELATED-RELATED"/>
    <property type="match status" value="1"/>
</dbReference>
<proteinExistence type="predicted"/>
<evidence type="ECO:0000256" key="1">
    <source>
        <dbReference type="ARBA" id="ARBA00023015"/>
    </source>
</evidence>
<gene>
    <name evidence="6" type="ORF">BDV26DRAFT_154473</name>
</gene>
<keyword evidence="2" id="KW-0804">Transcription</keyword>
<name>A0A5N7AMD5_9EURO</name>
<evidence type="ECO:0000256" key="4">
    <source>
        <dbReference type="SAM" id="MobiDB-lite"/>
    </source>
</evidence>
<organism evidence="6 7">
    <name type="scientific">Aspergillus bertholletiae</name>
    <dbReference type="NCBI Taxonomy" id="1226010"/>
    <lineage>
        <taxon>Eukaryota</taxon>
        <taxon>Fungi</taxon>
        <taxon>Dikarya</taxon>
        <taxon>Ascomycota</taxon>
        <taxon>Pezizomycotina</taxon>
        <taxon>Eurotiomycetes</taxon>
        <taxon>Eurotiomycetidae</taxon>
        <taxon>Eurotiales</taxon>
        <taxon>Aspergillaceae</taxon>
        <taxon>Aspergillus</taxon>
        <taxon>Aspergillus subgen. Circumdati</taxon>
    </lineage>
</organism>
<dbReference type="PROSITE" id="PS00463">
    <property type="entry name" value="ZN2_CY6_FUNGAL_1"/>
    <property type="match status" value="1"/>
</dbReference>
<keyword evidence="3" id="KW-0539">Nucleus</keyword>
<evidence type="ECO:0000256" key="3">
    <source>
        <dbReference type="ARBA" id="ARBA00023242"/>
    </source>
</evidence>
<feature type="compositionally biased region" description="Polar residues" evidence="4">
    <location>
        <begin position="106"/>
        <end position="121"/>
    </location>
</feature>
<reference evidence="6 7" key="1">
    <citation type="submission" date="2019-04" db="EMBL/GenBank/DDBJ databases">
        <title>Friends and foes A comparative genomics studyof 23 Aspergillus species from section Flavi.</title>
        <authorList>
            <consortium name="DOE Joint Genome Institute"/>
            <person name="Kjaerbolling I."/>
            <person name="Vesth T."/>
            <person name="Frisvad J.C."/>
            <person name="Nybo J.L."/>
            <person name="Theobald S."/>
            <person name="Kildgaard S."/>
            <person name="Isbrandt T."/>
            <person name="Kuo A."/>
            <person name="Sato A."/>
            <person name="Lyhne E.K."/>
            <person name="Kogle M.E."/>
            <person name="Wiebenga A."/>
            <person name="Kun R.S."/>
            <person name="Lubbers R.J."/>
            <person name="Makela M.R."/>
            <person name="Barry K."/>
            <person name="Chovatia M."/>
            <person name="Clum A."/>
            <person name="Daum C."/>
            <person name="Haridas S."/>
            <person name="He G."/>
            <person name="LaButti K."/>
            <person name="Lipzen A."/>
            <person name="Mondo S."/>
            <person name="Riley R."/>
            <person name="Salamov A."/>
            <person name="Simmons B.A."/>
            <person name="Magnuson J.K."/>
            <person name="Henrissat B."/>
            <person name="Mortensen U.H."/>
            <person name="Larsen T.O."/>
            <person name="Devries R.P."/>
            <person name="Grigoriev I.V."/>
            <person name="Machida M."/>
            <person name="Baker S.E."/>
            <person name="Andersen M.R."/>
        </authorList>
    </citation>
    <scope>NUCLEOTIDE SEQUENCE [LARGE SCALE GENOMIC DNA]</scope>
    <source>
        <strain evidence="6 7">IBT 29228</strain>
    </source>
</reference>